<dbReference type="OrthoDB" id="6713581at2"/>
<feature type="domain" description="Spore protein YkvP/CgeB glycosyl transferase-like" evidence="2">
    <location>
        <begin position="182"/>
        <end position="330"/>
    </location>
</feature>
<dbReference type="SUPFAM" id="SSF53448">
    <property type="entry name" value="Nucleotide-diphospho-sugar transferases"/>
    <property type="match status" value="1"/>
</dbReference>
<reference evidence="4" key="1">
    <citation type="submission" date="2016-11" db="EMBL/GenBank/DDBJ databases">
        <authorList>
            <person name="Varghese N."/>
            <person name="Submissions S."/>
        </authorList>
    </citation>
    <scope>NUCLEOTIDE SEQUENCE [LARGE SCALE GENOMIC DNA]</scope>
    <source>
        <strain evidence="4">DSM 17957</strain>
    </source>
</reference>
<gene>
    <name evidence="3" type="ORF">SAMN02745975_03604</name>
</gene>
<dbReference type="CDD" id="cd00761">
    <property type="entry name" value="Glyco_tranf_GTA_type"/>
    <property type="match status" value="1"/>
</dbReference>
<accession>A0A1M6PKL3</accession>
<name>A0A1M6PKL3_9FIRM</name>
<dbReference type="Pfam" id="PF13524">
    <property type="entry name" value="Glyco_trans_1_2"/>
    <property type="match status" value="1"/>
</dbReference>
<sequence length="574" mass="66868">MIDAADKKSQLNLKIACILDDFSYECFKYEADLIPLDIINWKETLHRESPNMLFVESAWWGNGGEWAFEVGGMTSSKNKPLRDLVSTCRHLNIPTVFWNKEDPLFFKHFINTAKLFDFVFTTDEGCIDRYKLALGHENVFLLLFAAQPKLHNPIDRYKNRLGKVAFAGTWYKRYRQREEEMEMILEPARKYGLHIYDRMYSNHIDKNLYEFPIKYKPYIKGRLPYTEMGHAYKSYDVFINANLVSNSKTMFSRRVFELLACGANIISNYALSIDAIFPAIVQLCRTQEEVENHLNLLLNNKELRDRLSVLGQREIFRYHTYRHRMETILEKIDIKNSKETPGVTVFAYIDQQDSAKRSIDNFNRQKYGNKELILFVNNNAENAGSWQKKMINGNYSSGNPKIRIIQTKEPVSLIEGLKYVIAEANCEYLSIFDHSSYYAPEFLGDLMDAFKYSEANIVGKHTYYACSHEKQAIERVSAGMENTYVASLCETAFIAQKDLFKTVTSENIEIRTIGEFFDECSRRGEKMYSIDRFNYLRMKNHFINGCLGETESNQRIKNGTTMEKLNNCLKDITV</sequence>
<dbReference type="Proteomes" id="UP000184536">
    <property type="component" value="Unassembled WGS sequence"/>
</dbReference>
<dbReference type="RefSeq" id="WP_110942575.1">
    <property type="nucleotide sequence ID" value="NZ_FQZV01000071.1"/>
</dbReference>
<dbReference type="SUPFAM" id="SSF53756">
    <property type="entry name" value="UDP-Glycosyltransferase/glycogen phosphorylase"/>
    <property type="match status" value="1"/>
</dbReference>
<dbReference type="Gene3D" id="3.40.50.2000">
    <property type="entry name" value="Glycogen Phosphorylase B"/>
    <property type="match status" value="1"/>
</dbReference>
<dbReference type="STRING" id="1121919.SAMN02745975_03604"/>
<dbReference type="EMBL" id="FQZV01000071">
    <property type="protein sequence ID" value="SHK08425.1"/>
    <property type="molecule type" value="Genomic_DNA"/>
</dbReference>
<dbReference type="Pfam" id="PF00535">
    <property type="entry name" value="Glycos_transf_2"/>
    <property type="match status" value="1"/>
</dbReference>
<protein>
    <submittedName>
        <fullName evidence="3">Spore maturation protein CgeB</fullName>
    </submittedName>
</protein>
<evidence type="ECO:0000313" key="3">
    <source>
        <dbReference type="EMBL" id="SHK08425.1"/>
    </source>
</evidence>
<dbReference type="AlphaFoldDB" id="A0A1M6PKL3"/>
<evidence type="ECO:0000313" key="4">
    <source>
        <dbReference type="Proteomes" id="UP000184536"/>
    </source>
</evidence>
<feature type="domain" description="Glycosyltransferase 2-like" evidence="1">
    <location>
        <begin position="352"/>
        <end position="466"/>
    </location>
</feature>
<organism evidence="3 4">
    <name type="scientific">Geosporobacter subterraneus DSM 17957</name>
    <dbReference type="NCBI Taxonomy" id="1121919"/>
    <lineage>
        <taxon>Bacteria</taxon>
        <taxon>Bacillati</taxon>
        <taxon>Bacillota</taxon>
        <taxon>Clostridia</taxon>
        <taxon>Peptostreptococcales</taxon>
        <taxon>Thermotaleaceae</taxon>
        <taxon>Geosporobacter</taxon>
    </lineage>
</organism>
<evidence type="ECO:0000259" key="1">
    <source>
        <dbReference type="Pfam" id="PF00535"/>
    </source>
</evidence>
<dbReference type="InterPro" id="IPR029044">
    <property type="entry name" value="Nucleotide-diphossugar_trans"/>
</dbReference>
<dbReference type="Gene3D" id="3.90.550.10">
    <property type="entry name" value="Spore Coat Polysaccharide Biosynthesis Protein SpsA, Chain A"/>
    <property type="match status" value="1"/>
</dbReference>
<keyword evidence="4" id="KW-1185">Reference proteome</keyword>
<proteinExistence type="predicted"/>
<evidence type="ECO:0000259" key="2">
    <source>
        <dbReference type="Pfam" id="PF13524"/>
    </source>
</evidence>
<dbReference type="InterPro" id="IPR055259">
    <property type="entry name" value="YkvP/CgeB_Glyco_trans-like"/>
</dbReference>
<dbReference type="InterPro" id="IPR001173">
    <property type="entry name" value="Glyco_trans_2-like"/>
</dbReference>